<dbReference type="HOGENOM" id="CLU_1595566_0_0_1"/>
<accession>F8NXW4</accession>
<dbReference type="Proteomes" id="UP000008064">
    <property type="component" value="Unassembled WGS sequence"/>
</dbReference>
<dbReference type="GeneID" id="18815012"/>
<feature type="region of interest" description="Disordered" evidence="1">
    <location>
        <begin position="1"/>
        <end position="29"/>
    </location>
</feature>
<dbReference type="RefSeq" id="XP_007318799.1">
    <property type="nucleotide sequence ID" value="XM_007318737.1"/>
</dbReference>
<sequence>METSKGKEIVCSPGSEFDSKDSDDEGWQPATVNKKSRKKLLSLIASVSEIKLREVLADLVLIAFGSSILCATDSDSEPDTEDIEGVSGARLREILATWVDKNKVVEEALMCELVVEKRTEVCEVLSRFETCKNCNWIYAQAFQRDTIFEERHSGWTGSPEIPVDVLL</sequence>
<reference evidence="2" key="1">
    <citation type="submission" date="2011-04" db="EMBL/GenBank/DDBJ databases">
        <title>Evolution of plant cell wall degrading machinery underlies the functional diversity of forest fungi.</title>
        <authorList>
            <consortium name="US DOE Joint Genome Institute (JGI-PGF)"/>
            <person name="Eastwood D.C."/>
            <person name="Floudas D."/>
            <person name="Binder M."/>
            <person name="Majcherczyk A."/>
            <person name="Schneider P."/>
            <person name="Aerts A."/>
            <person name="Asiegbu F.O."/>
            <person name="Baker S.E."/>
            <person name="Barry K."/>
            <person name="Bendiksby M."/>
            <person name="Blumentritt M."/>
            <person name="Coutinho P.M."/>
            <person name="Cullen D."/>
            <person name="Cullen D."/>
            <person name="Gathman A."/>
            <person name="Goodell B."/>
            <person name="Henrissat B."/>
            <person name="Ihrmark K."/>
            <person name="Kauserud H."/>
            <person name="Kohler A."/>
            <person name="LaButti K."/>
            <person name="Lapidus A."/>
            <person name="Lavin J.L."/>
            <person name="Lee Y.-H."/>
            <person name="Lindquist E."/>
            <person name="Lilly W."/>
            <person name="Lucas S."/>
            <person name="Morin E."/>
            <person name="Murat C."/>
            <person name="Oguiza J.A."/>
            <person name="Park J."/>
            <person name="Pisabarro A.G."/>
            <person name="Riley R."/>
            <person name="Rosling A."/>
            <person name="Salamov A."/>
            <person name="Schmidt O."/>
            <person name="Schmutz J."/>
            <person name="Skrede I."/>
            <person name="Stenlid J."/>
            <person name="Wiebenga A."/>
            <person name="Xie X."/>
            <person name="Kues U."/>
            <person name="Hibbett D.S."/>
            <person name="Hoffmeister D."/>
            <person name="Hogberg N."/>
            <person name="Martin F."/>
            <person name="Grigoriev I.V."/>
            <person name="Watkinson S.C."/>
        </authorList>
    </citation>
    <scope>NUCLEOTIDE SEQUENCE</scope>
    <source>
        <strain evidence="2">S7.9</strain>
    </source>
</reference>
<dbReference type="KEGG" id="sla:SERLADRAFT_438382"/>
<protein>
    <submittedName>
        <fullName evidence="2">Uncharacterized protein</fullName>
    </submittedName>
</protein>
<proteinExistence type="predicted"/>
<dbReference type="AlphaFoldDB" id="F8NXW4"/>
<name>F8NXW4_SERL9</name>
<evidence type="ECO:0000256" key="1">
    <source>
        <dbReference type="SAM" id="MobiDB-lite"/>
    </source>
</evidence>
<gene>
    <name evidence="2" type="ORF">SERLADRAFT_438382</name>
</gene>
<dbReference type="EMBL" id="GL945434">
    <property type="protein sequence ID" value="EGO24780.1"/>
    <property type="molecule type" value="Genomic_DNA"/>
</dbReference>
<organism>
    <name type="scientific">Serpula lacrymans var. lacrymans (strain S7.9)</name>
    <name type="common">Dry rot fungus</name>
    <dbReference type="NCBI Taxonomy" id="578457"/>
    <lineage>
        <taxon>Eukaryota</taxon>
        <taxon>Fungi</taxon>
        <taxon>Dikarya</taxon>
        <taxon>Basidiomycota</taxon>
        <taxon>Agaricomycotina</taxon>
        <taxon>Agaricomycetes</taxon>
        <taxon>Agaricomycetidae</taxon>
        <taxon>Boletales</taxon>
        <taxon>Coniophorineae</taxon>
        <taxon>Serpulaceae</taxon>
        <taxon>Serpula</taxon>
    </lineage>
</organism>
<evidence type="ECO:0000313" key="2">
    <source>
        <dbReference type="EMBL" id="EGO24780.1"/>
    </source>
</evidence>